<dbReference type="Pfam" id="PF00800">
    <property type="entry name" value="PDT"/>
    <property type="match status" value="1"/>
</dbReference>
<evidence type="ECO:0000313" key="12">
    <source>
        <dbReference type="Proteomes" id="UP001056535"/>
    </source>
</evidence>
<evidence type="ECO:0000259" key="9">
    <source>
        <dbReference type="PROSITE" id="PS51171"/>
    </source>
</evidence>
<dbReference type="Gene3D" id="3.40.190.10">
    <property type="entry name" value="Periplasmic binding protein-like II"/>
    <property type="match status" value="2"/>
</dbReference>
<dbReference type="SUPFAM" id="SSF55021">
    <property type="entry name" value="ACT-like"/>
    <property type="match status" value="1"/>
</dbReference>
<evidence type="ECO:0000256" key="2">
    <source>
        <dbReference type="ARBA" id="ARBA00013147"/>
    </source>
</evidence>
<evidence type="ECO:0000256" key="1">
    <source>
        <dbReference type="ARBA" id="ARBA00004741"/>
    </source>
</evidence>
<keyword evidence="4" id="KW-0028">Amino-acid biosynthesis</keyword>
<evidence type="ECO:0000256" key="5">
    <source>
        <dbReference type="ARBA" id="ARBA00023141"/>
    </source>
</evidence>
<dbReference type="PANTHER" id="PTHR21022">
    <property type="entry name" value="PREPHENATE DEHYDRATASE P PROTEIN"/>
    <property type="match status" value="1"/>
</dbReference>
<name>A0ABY4YNB1_9MICO</name>
<dbReference type="InterPro" id="IPR001086">
    <property type="entry name" value="Preph_deHydtase"/>
</dbReference>
<feature type="domain" description="ACT" evidence="10">
    <location>
        <begin position="201"/>
        <end position="278"/>
    </location>
</feature>
<dbReference type="InterPro" id="IPR045865">
    <property type="entry name" value="ACT-like_dom_sf"/>
</dbReference>
<dbReference type="Proteomes" id="UP001056535">
    <property type="component" value="Chromosome"/>
</dbReference>
<organism evidence="11 12">
    <name type="scientific">Ornithinimicrobium cryptoxanthini</name>
    <dbReference type="NCBI Taxonomy" id="2934161"/>
    <lineage>
        <taxon>Bacteria</taxon>
        <taxon>Bacillati</taxon>
        <taxon>Actinomycetota</taxon>
        <taxon>Actinomycetes</taxon>
        <taxon>Micrococcales</taxon>
        <taxon>Ornithinimicrobiaceae</taxon>
        <taxon>Ornithinimicrobium</taxon>
    </lineage>
</organism>
<gene>
    <name evidence="11" type="primary">pheA</name>
    <name evidence="11" type="ORF">NF557_14070</name>
</gene>
<dbReference type="PROSITE" id="PS51671">
    <property type="entry name" value="ACT"/>
    <property type="match status" value="1"/>
</dbReference>
<reference evidence="11" key="1">
    <citation type="submission" date="2022-06" db="EMBL/GenBank/DDBJ databases">
        <title>Ornithinimicrobium JY.X270.</title>
        <authorList>
            <person name="Huang Y."/>
        </authorList>
    </citation>
    <scope>NUCLEOTIDE SEQUENCE</scope>
    <source>
        <strain evidence="11">JY.X270</strain>
    </source>
</reference>
<dbReference type="CDD" id="cd04905">
    <property type="entry name" value="ACT_CM-PDT"/>
    <property type="match status" value="1"/>
</dbReference>
<protein>
    <recommendedName>
        <fullName evidence="3">Prephenate dehydratase</fullName>
        <ecNumber evidence="2">4.2.1.51</ecNumber>
    </recommendedName>
</protein>
<comment type="catalytic activity">
    <reaction evidence="8">
        <text>prephenate + H(+) = 3-phenylpyruvate + CO2 + H2O</text>
        <dbReference type="Rhea" id="RHEA:21648"/>
        <dbReference type="ChEBI" id="CHEBI:15377"/>
        <dbReference type="ChEBI" id="CHEBI:15378"/>
        <dbReference type="ChEBI" id="CHEBI:16526"/>
        <dbReference type="ChEBI" id="CHEBI:18005"/>
        <dbReference type="ChEBI" id="CHEBI:29934"/>
        <dbReference type="EC" id="4.2.1.51"/>
    </reaction>
</comment>
<dbReference type="EMBL" id="CP099490">
    <property type="protein sequence ID" value="USQ78092.1"/>
    <property type="molecule type" value="Genomic_DNA"/>
</dbReference>
<accession>A0ABY4YNB1</accession>
<evidence type="ECO:0000256" key="4">
    <source>
        <dbReference type="ARBA" id="ARBA00022605"/>
    </source>
</evidence>
<evidence type="ECO:0000256" key="8">
    <source>
        <dbReference type="ARBA" id="ARBA00047848"/>
    </source>
</evidence>
<dbReference type="InterPro" id="IPR002912">
    <property type="entry name" value="ACT_dom"/>
</dbReference>
<dbReference type="NCBIfam" id="NF008865">
    <property type="entry name" value="PRK11898.1"/>
    <property type="match status" value="1"/>
</dbReference>
<keyword evidence="5" id="KW-0057">Aromatic amino acid biosynthesis</keyword>
<evidence type="ECO:0000256" key="6">
    <source>
        <dbReference type="ARBA" id="ARBA00023222"/>
    </source>
</evidence>
<dbReference type="PANTHER" id="PTHR21022:SF19">
    <property type="entry name" value="PREPHENATE DEHYDRATASE-RELATED"/>
    <property type="match status" value="1"/>
</dbReference>
<evidence type="ECO:0000259" key="10">
    <source>
        <dbReference type="PROSITE" id="PS51671"/>
    </source>
</evidence>
<comment type="pathway">
    <text evidence="1">Amino-acid biosynthesis; L-phenylalanine biosynthesis; phenylpyruvate from prephenate: step 1/1.</text>
</comment>
<dbReference type="Gene3D" id="3.30.70.260">
    <property type="match status" value="1"/>
</dbReference>
<keyword evidence="6" id="KW-0584">Phenylalanine biosynthesis</keyword>
<dbReference type="SUPFAM" id="SSF53850">
    <property type="entry name" value="Periplasmic binding protein-like II"/>
    <property type="match status" value="1"/>
</dbReference>
<sequence length="309" mass="32723">MQGGLPGGMGYLGPAGTFTEEALRRLDPEAAATAWAAPTVQATLEALRAGTLSAALVPFESSVEGSVSATLDELIRGEPLVITGEVHVEVQFALMVRPGTSLADVRRIATHPMAQAQTRDWVARELPAAEVIPESSTARAAVLVAAEVYDAAIAAPLAAERHELEILVDGIADRPGAVTRFIRLARPGPVPAPTGTDLTTVVAYLRHNHAGALLDLLNQFAMRGVDLVRLESRPTGEALGQYCFAIEALGHLSEPRMADALTGLRRVCADVRFLGSYPRAHGSPTRVPEVASARAYQDAQGWVEGLSWS</sequence>
<dbReference type="PIRSF" id="PIRSF001500">
    <property type="entry name" value="Chor_mut_pdt_Ppr"/>
    <property type="match status" value="1"/>
</dbReference>
<feature type="domain" description="Prephenate dehydratase" evidence="9">
    <location>
        <begin position="8"/>
        <end position="186"/>
    </location>
</feature>
<dbReference type="InterPro" id="IPR008242">
    <property type="entry name" value="Chor_mutase/pphenate_deHydtase"/>
</dbReference>
<dbReference type="GO" id="GO:0004664">
    <property type="term" value="F:prephenate dehydratase activity"/>
    <property type="evidence" value="ECO:0007669"/>
    <property type="project" value="UniProtKB-EC"/>
</dbReference>
<dbReference type="PROSITE" id="PS51171">
    <property type="entry name" value="PREPHENATE_DEHYDR_3"/>
    <property type="match status" value="1"/>
</dbReference>
<dbReference type="RefSeq" id="WP_252624209.1">
    <property type="nucleotide sequence ID" value="NZ_CP099490.1"/>
</dbReference>
<evidence type="ECO:0000313" key="11">
    <source>
        <dbReference type="EMBL" id="USQ78092.1"/>
    </source>
</evidence>
<evidence type="ECO:0000256" key="3">
    <source>
        <dbReference type="ARBA" id="ARBA00021872"/>
    </source>
</evidence>
<dbReference type="CDD" id="cd13632">
    <property type="entry name" value="PBP2_Aa-PDT_like"/>
    <property type="match status" value="1"/>
</dbReference>
<proteinExistence type="predicted"/>
<dbReference type="EC" id="4.2.1.51" evidence="2"/>
<keyword evidence="7 11" id="KW-0456">Lyase</keyword>
<keyword evidence="12" id="KW-1185">Reference proteome</keyword>
<evidence type="ECO:0000256" key="7">
    <source>
        <dbReference type="ARBA" id="ARBA00023239"/>
    </source>
</evidence>